<dbReference type="NCBIfam" id="TIGR00747">
    <property type="entry name" value="fabH"/>
    <property type="match status" value="1"/>
</dbReference>
<evidence type="ECO:0000256" key="6">
    <source>
        <dbReference type="ARBA" id="ARBA00023160"/>
    </source>
</evidence>
<evidence type="ECO:0000256" key="2">
    <source>
        <dbReference type="ARBA" id="ARBA00022516"/>
    </source>
</evidence>
<evidence type="ECO:0000259" key="9">
    <source>
        <dbReference type="Pfam" id="PF08541"/>
    </source>
</evidence>
<dbReference type="RefSeq" id="WP_146572887.1">
    <property type="nucleotide sequence ID" value="NZ_SJPH01000003.1"/>
</dbReference>
<evidence type="ECO:0000256" key="3">
    <source>
        <dbReference type="ARBA" id="ARBA00022679"/>
    </source>
</evidence>
<evidence type="ECO:0000256" key="5">
    <source>
        <dbReference type="ARBA" id="ARBA00023098"/>
    </source>
</evidence>
<dbReference type="GO" id="GO:0005737">
    <property type="term" value="C:cytoplasm"/>
    <property type="evidence" value="ECO:0007669"/>
    <property type="project" value="UniProtKB-SubCell"/>
</dbReference>
<comment type="function">
    <text evidence="8">Catalyzes the condensation reaction of fatty acid synthesis by the addition to an acyl acceptor of two carbons from malonyl-ACP. Catalyzes the first condensation reaction which initiates fatty acid synthesis and may therefore play a role in governing the total rate of fatty acid production. Possesses both acetoacetyl-ACP synthase and acetyl transacylase activities. Its substrate specificity determines the biosynthesis of branched-chain and/or straight-chain of fatty acids.</text>
</comment>
<comment type="catalytic activity">
    <reaction evidence="8">
        <text>malonyl-[ACP] + acetyl-CoA + H(+) = 3-oxobutanoyl-[ACP] + CO2 + CoA</text>
        <dbReference type="Rhea" id="RHEA:12080"/>
        <dbReference type="Rhea" id="RHEA-COMP:9623"/>
        <dbReference type="Rhea" id="RHEA-COMP:9625"/>
        <dbReference type="ChEBI" id="CHEBI:15378"/>
        <dbReference type="ChEBI" id="CHEBI:16526"/>
        <dbReference type="ChEBI" id="CHEBI:57287"/>
        <dbReference type="ChEBI" id="CHEBI:57288"/>
        <dbReference type="ChEBI" id="CHEBI:78449"/>
        <dbReference type="ChEBI" id="CHEBI:78450"/>
        <dbReference type="EC" id="2.3.1.180"/>
    </reaction>
</comment>
<dbReference type="GO" id="GO:0006633">
    <property type="term" value="P:fatty acid biosynthetic process"/>
    <property type="evidence" value="ECO:0007669"/>
    <property type="project" value="UniProtKB-UniRule"/>
</dbReference>
<comment type="subcellular location">
    <subcellularLocation>
        <location evidence="8">Cytoplasm</location>
    </subcellularLocation>
</comment>
<keyword evidence="12" id="KW-1185">Reference proteome</keyword>
<dbReference type="CDD" id="cd00830">
    <property type="entry name" value="KAS_III"/>
    <property type="match status" value="1"/>
</dbReference>
<feature type="active site" evidence="8">
    <location>
        <position position="300"/>
    </location>
</feature>
<feature type="active site" evidence="8">
    <location>
        <position position="270"/>
    </location>
</feature>
<dbReference type="EMBL" id="SJPH01000003">
    <property type="protein sequence ID" value="TWT46403.1"/>
    <property type="molecule type" value="Genomic_DNA"/>
</dbReference>
<keyword evidence="6 8" id="KW-0275">Fatty acid biosynthesis</keyword>
<dbReference type="Gene3D" id="3.40.47.10">
    <property type="match status" value="1"/>
</dbReference>
<comment type="caution">
    <text evidence="11">The sequence shown here is derived from an EMBL/GenBank/DDBJ whole genome shotgun (WGS) entry which is preliminary data.</text>
</comment>
<feature type="active site" evidence="8">
    <location>
        <position position="126"/>
    </location>
</feature>
<organism evidence="11 12">
    <name type="scientific">Botrimarina hoheduenensis</name>
    <dbReference type="NCBI Taxonomy" id="2528000"/>
    <lineage>
        <taxon>Bacteria</taxon>
        <taxon>Pseudomonadati</taxon>
        <taxon>Planctomycetota</taxon>
        <taxon>Planctomycetia</taxon>
        <taxon>Pirellulales</taxon>
        <taxon>Lacipirellulaceae</taxon>
        <taxon>Botrimarina</taxon>
    </lineage>
</organism>
<feature type="domain" description="Beta-ketoacyl-[acyl-carrier-protein] synthase III C-terminal" evidence="9">
    <location>
        <begin position="254"/>
        <end position="343"/>
    </location>
</feature>
<dbReference type="InterPro" id="IPR016039">
    <property type="entry name" value="Thiolase-like"/>
</dbReference>
<reference evidence="11 12" key="1">
    <citation type="submission" date="2019-02" db="EMBL/GenBank/DDBJ databases">
        <title>Deep-cultivation of Planctomycetes and their phenomic and genomic characterization uncovers novel biology.</title>
        <authorList>
            <person name="Wiegand S."/>
            <person name="Jogler M."/>
            <person name="Boedeker C."/>
            <person name="Pinto D."/>
            <person name="Vollmers J."/>
            <person name="Rivas-Marin E."/>
            <person name="Kohn T."/>
            <person name="Peeters S.H."/>
            <person name="Heuer A."/>
            <person name="Rast P."/>
            <person name="Oberbeckmann S."/>
            <person name="Bunk B."/>
            <person name="Jeske O."/>
            <person name="Meyerdierks A."/>
            <person name="Storesund J.E."/>
            <person name="Kallscheuer N."/>
            <person name="Luecker S."/>
            <person name="Lage O.M."/>
            <person name="Pohl T."/>
            <person name="Merkel B.J."/>
            <person name="Hornburger P."/>
            <person name="Mueller R.-W."/>
            <person name="Bruemmer F."/>
            <person name="Labrenz M."/>
            <person name="Spormann A.M."/>
            <person name="Op Den Camp H."/>
            <person name="Overmann J."/>
            <person name="Amann R."/>
            <person name="Jetten M.S.M."/>
            <person name="Mascher T."/>
            <person name="Medema M.H."/>
            <person name="Devos D.P."/>
            <person name="Kaster A.-K."/>
            <person name="Ovreas L."/>
            <person name="Rohde M."/>
            <person name="Galperin M.Y."/>
            <person name="Jogler C."/>
        </authorList>
    </citation>
    <scope>NUCLEOTIDE SEQUENCE [LARGE SCALE GENOMIC DNA]</scope>
    <source>
        <strain evidence="11 12">Pla111</strain>
    </source>
</reference>
<dbReference type="InterPro" id="IPR004655">
    <property type="entry name" value="FabH"/>
</dbReference>
<keyword evidence="3 8" id="KW-0808">Transferase</keyword>
<dbReference type="Pfam" id="PF08545">
    <property type="entry name" value="ACP_syn_III"/>
    <property type="match status" value="1"/>
</dbReference>
<comment type="subunit">
    <text evidence="8">Homodimer.</text>
</comment>
<evidence type="ECO:0000256" key="1">
    <source>
        <dbReference type="ARBA" id="ARBA00008642"/>
    </source>
</evidence>
<dbReference type="UniPathway" id="UPA00094"/>
<feature type="domain" description="Beta-ketoacyl-[acyl-carrier-protein] synthase III N-terminal" evidence="10">
    <location>
        <begin position="120"/>
        <end position="198"/>
    </location>
</feature>
<accession>A0A5C5W817</accession>
<comment type="domain">
    <text evidence="8">The last Arg residue of the ACP-binding site is essential for the weak association between ACP/AcpP and FabH.</text>
</comment>
<proteinExistence type="inferred from homology"/>
<evidence type="ECO:0000256" key="4">
    <source>
        <dbReference type="ARBA" id="ARBA00022832"/>
    </source>
</evidence>
<keyword evidence="5 8" id="KW-0443">Lipid metabolism</keyword>
<keyword evidence="8 11" id="KW-0012">Acyltransferase</keyword>
<dbReference type="GO" id="GO:0004315">
    <property type="term" value="F:3-oxoacyl-[acyl-carrier-protein] synthase activity"/>
    <property type="evidence" value="ECO:0007669"/>
    <property type="project" value="InterPro"/>
</dbReference>
<dbReference type="NCBIfam" id="NF006829">
    <property type="entry name" value="PRK09352.1"/>
    <property type="match status" value="1"/>
</dbReference>
<keyword evidence="8" id="KW-0963">Cytoplasm</keyword>
<dbReference type="HAMAP" id="MF_01815">
    <property type="entry name" value="FabH"/>
    <property type="match status" value="1"/>
</dbReference>
<gene>
    <name evidence="11" type="primary">fabH_2</name>
    <name evidence="8" type="synonym">fabH</name>
    <name evidence="11" type="ORF">Pla111_14990</name>
</gene>
<evidence type="ECO:0000256" key="8">
    <source>
        <dbReference type="HAMAP-Rule" id="MF_01815"/>
    </source>
</evidence>
<dbReference type="OrthoDB" id="9815506at2"/>
<dbReference type="EC" id="2.3.1.180" evidence="8"/>
<sequence>MPEPVIQIRRGPLFTQTGVRISGTGCCLADKVVTNEDLARLGCDAEWIIQRTGIRERRHAPEGVTTGTLSTVAGSRAIEASGIDPSAIDLVLLATFTPDRLMPQTATRVQSDLGLNCPAMDVVAACAGFMYALLTGVQFVATGAARNVLVIGADTNTRVLDPDDKKTFPLFGDGAGAVVVSPGRTDQGVLAGTLGADGLGTDLLTRRMGGAELPFVVNAARDADGRTPWLMEMEGRPVFKWAVRLLEDTFEHVLTAAGRDRDQVKLWLLHQANARILDAATDAMGVPRERVVKHLDRYGNTSAASIPVALDESLRSGAIEPGDELLMCGFGAGLSWGTALWKW</sequence>
<dbReference type="PANTHER" id="PTHR43091:SF1">
    <property type="entry name" value="BETA-KETOACYL-[ACYL-CARRIER-PROTEIN] SYNTHASE III, CHLOROPLASTIC"/>
    <property type="match status" value="1"/>
</dbReference>
<dbReference type="SUPFAM" id="SSF53901">
    <property type="entry name" value="Thiolase-like"/>
    <property type="match status" value="1"/>
</dbReference>
<keyword evidence="7 8" id="KW-0511">Multifunctional enzyme</keyword>
<dbReference type="InterPro" id="IPR013747">
    <property type="entry name" value="ACP_syn_III_C"/>
</dbReference>
<evidence type="ECO:0000259" key="10">
    <source>
        <dbReference type="Pfam" id="PF08545"/>
    </source>
</evidence>
<protein>
    <recommendedName>
        <fullName evidence="8">Beta-ketoacyl-[acyl-carrier-protein] synthase III</fullName>
        <shortName evidence="8">Beta-ketoacyl-ACP synthase III</shortName>
        <shortName evidence="8">KAS III</shortName>
        <ecNumber evidence="8">2.3.1.180</ecNumber>
    </recommendedName>
    <alternativeName>
        <fullName evidence="8">3-oxoacyl-[acyl-carrier-protein] synthase 3</fullName>
    </alternativeName>
    <alternativeName>
        <fullName evidence="8">3-oxoacyl-[acyl-carrier-protein] synthase III</fullName>
    </alternativeName>
</protein>
<comment type="pathway">
    <text evidence="8">Lipid metabolism; fatty acid biosynthesis.</text>
</comment>
<dbReference type="PANTHER" id="PTHR43091">
    <property type="entry name" value="3-OXOACYL-[ACYL-CARRIER-PROTEIN] SYNTHASE"/>
    <property type="match status" value="1"/>
</dbReference>
<name>A0A5C5W817_9BACT</name>
<evidence type="ECO:0000313" key="12">
    <source>
        <dbReference type="Proteomes" id="UP000318995"/>
    </source>
</evidence>
<dbReference type="InterPro" id="IPR013751">
    <property type="entry name" value="ACP_syn_III_N"/>
</dbReference>
<comment type="similarity">
    <text evidence="1 8">Belongs to the thiolase-like superfamily. FabH family.</text>
</comment>
<evidence type="ECO:0000313" key="11">
    <source>
        <dbReference type="EMBL" id="TWT46403.1"/>
    </source>
</evidence>
<dbReference type="GO" id="GO:0033818">
    <property type="term" value="F:beta-ketoacyl-acyl-carrier-protein synthase III activity"/>
    <property type="evidence" value="ECO:0007669"/>
    <property type="project" value="UniProtKB-UniRule"/>
</dbReference>
<dbReference type="Proteomes" id="UP000318995">
    <property type="component" value="Unassembled WGS sequence"/>
</dbReference>
<feature type="region of interest" description="ACP-binding" evidence="8">
    <location>
        <begin position="271"/>
        <end position="275"/>
    </location>
</feature>
<dbReference type="AlphaFoldDB" id="A0A5C5W817"/>
<dbReference type="Pfam" id="PF08541">
    <property type="entry name" value="ACP_syn_III_C"/>
    <property type="match status" value="1"/>
</dbReference>
<evidence type="ECO:0000256" key="7">
    <source>
        <dbReference type="ARBA" id="ARBA00023268"/>
    </source>
</evidence>
<keyword evidence="4 8" id="KW-0276">Fatty acid metabolism</keyword>
<keyword evidence="2 8" id="KW-0444">Lipid biosynthesis</keyword>